<gene>
    <name evidence="9" type="ORF">EZ242_01155</name>
</gene>
<dbReference type="PROSITE" id="PS51349">
    <property type="entry name" value="FMN_HYDROXY_ACID_DH_2"/>
    <property type="match status" value="1"/>
</dbReference>
<dbReference type="InterPro" id="IPR037396">
    <property type="entry name" value="FMN_HAD"/>
</dbReference>
<dbReference type="InterPro" id="IPR013785">
    <property type="entry name" value="Aldolase_TIM"/>
</dbReference>
<proteinExistence type="inferred from homology"/>
<dbReference type="RefSeq" id="WP_135283276.1">
    <property type="nucleotide sequence ID" value="NZ_SMLL01000001.1"/>
</dbReference>
<dbReference type="Proteomes" id="UP000297564">
    <property type="component" value="Unassembled WGS sequence"/>
</dbReference>
<feature type="active site" description="Proton acceptor" evidence="6">
    <location>
        <position position="286"/>
    </location>
</feature>
<dbReference type="InterPro" id="IPR000262">
    <property type="entry name" value="FMN-dep_DH"/>
</dbReference>
<organism evidence="9 10">
    <name type="scientific">Ramlibacter rhizophilus</name>
    <dbReference type="NCBI Taxonomy" id="1781167"/>
    <lineage>
        <taxon>Bacteria</taxon>
        <taxon>Pseudomonadati</taxon>
        <taxon>Pseudomonadota</taxon>
        <taxon>Betaproteobacteria</taxon>
        <taxon>Burkholderiales</taxon>
        <taxon>Comamonadaceae</taxon>
        <taxon>Ramlibacter</taxon>
    </lineage>
</organism>
<evidence type="ECO:0000256" key="6">
    <source>
        <dbReference type="PIRSR" id="PIRSR000138-1"/>
    </source>
</evidence>
<dbReference type="InterPro" id="IPR012133">
    <property type="entry name" value="Alpha-hydoxy_acid_DH_FMN"/>
</dbReference>
<dbReference type="SUPFAM" id="SSF51395">
    <property type="entry name" value="FMN-linked oxidoreductases"/>
    <property type="match status" value="1"/>
</dbReference>
<evidence type="ECO:0000256" key="4">
    <source>
        <dbReference type="ARBA" id="ARBA00023002"/>
    </source>
</evidence>
<dbReference type="GO" id="GO:0009060">
    <property type="term" value="P:aerobic respiration"/>
    <property type="evidence" value="ECO:0007669"/>
    <property type="project" value="TreeGrafter"/>
</dbReference>
<evidence type="ECO:0000256" key="7">
    <source>
        <dbReference type="PIRSR" id="PIRSR000138-2"/>
    </source>
</evidence>
<feature type="binding site" evidence="7">
    <location>
        <position position="284"/>
    </location>
    <ligand>
        <name>FMN</name>
        <dbReference type="ChEBI" id="CHEBI:58210"/>
    </ligand>
</feature>
<dbReference type="Gene3D" id="3.20.20.70">
    <property type="entry name" value="Aldolase class I"/>
    <property type="match status" value="1"/>
</dbReference>
<comment type="caution">
    <text evidence="9">The sequence shown here is derived from an EMBL/GenBank/DDBJ whole genome shotgun (WGS) entry which is preliminary data.</text>
</comment>
<evidence type="ECO:0000256" key="1">
    <source>
        <dbReference type="ARBA" id="ARBA00001917"/>
    </source>
</evidence>
<feature type="binding site" evidence="7">
    <location>
        <position position="289"/>
    </location>
    <ligand>
        <name>glyoxylate</name>
        <dbReference type="ChEBI" id="CHEBI:36655"/>
    </ligand>
</feature>
<keyword evidence="4" id="KW-0560">Oxidoreductase</keyword>
<comment type="similarity">
    <text evidence="5">Belongs to the FMN-dependent alpha-hydroxy acid dehydrogenase family.</text>
</comment>
<sequence>MRSSVSRPRTLAACHSIEDLRGMAQRRLPRSIFDFFDGGAEDESALAANRTAFERHRLAPRVLVDVAQAQPTTRLFDRPMGMPMAIGPTGGLGFGWRDADLHLARAAARHDIPFTLSSSGTASIEAVAQASSGRLWFQAYVLRNQEFFWKMVQRAEHANFEALVITVDLPVGGKRERDFRNHFSVPFRITRRNAVDFALHPRWTLDLLRRGIPAFENLRGLEMAAKSATEIASSVGRSYDPSFDWERLAQVRERWPRRLIVKGISRGDDARRACELGCDAIVVSNHGGRQLDGAVATLDALPEVVSAVGGRIPVLLDGGIRRGTDVAKALALGASAVLLGRATLFGVAAAGPAGADKALDILRDEFLRTLQLCGAADPRALTHELIRSPRTTKETT</sequence>
<dbReference type="FunFam" id="3.20.20.70:FF:000029">
    <property type="entry name" value="L-lactate dehydrogenase"/>
    <property type="match status" value="1"/>
</dbReference>
<feature type="binding site" evidence="7">
    <location>
        <begin position="317"/>
        <end position="321"/>
    </location>
    <ligand>
        <name>FMN</name>
        <dbReference type="ChEBI" id="CHEBI:58210"/>
    </ligand>
</feature>
<dbReference type="OrthoDB" id="9770452at2"/>
<feature type="binding site" evidence="7">
    <location>
        <position position="117"/>
    </location>
    <ligand>
        <name>FMN</name>
        <dbReference type="ChEBI" id="CHEBI:58210"/>
    </ligand>
</feature>
<dbReference type="PROSITE" id="PS00557">
    <property type="entry name" value="FMN_HYDROXY_ACID_DH_1"/>
    <property type="match status" value="1"/>
</dbReference>
<feature type="domain" description="FMN hydroxy acid dehydrogenase" evidence="8">
    <location>
        <begin position="9"/>
        <end position="391"/>
    </location>
</feature>
<keyword evidence="2 7" id="KW-0285">Flavoprotein</keyword>
<keyword evidence="3 7" id="KW-0288">FMN</keyword>
<dbReference type="PANTHER" id="PTHR10578">
    <property type="entry name" value="S -2-HYDROXY-ACID OXIDASE-RELATED"/>
    <property type="match status" value="1"/>
</dbReference>
<evidence type="ECO:0000313" key="9">
    <source>
        <dbReference type="EMBL" id="TFZ04394.1"/>
    </source>
</evidence>
<name>A0A4Z0C0R4_9BURK</name>
<reference evidence="9 10" key="1">
    <citation type="submission" date="2019-03" db="EMBL/GenBank/DDBJ databases">
        <title>Ramlibacter rhizophilus CCTCC AB2015357, whole genome shotgun sequence.</title>
        <authorList>
            <person name="Zhang X."/>
            <person name="Feng G."/>
            <person name="Zhu H."/>
        </authorList>
    </citation>
    <scope>NUCLEOTIDE SEQUENCE [LARGE SCALE GENOMIC DNA]</scope>
    <source>
        <strain evidence="9 10">CCTCC AB2015357</strain>
    </source>
</reference>
<dbReference type="Pfam" id="PF01070">
    <property type="entry name" value="FMN_dh"/>
    <property type="match status" value="1"/>
</dbReference>
<feature type="binding site" evidence="7">
    <location>
        <position position="175"/>
    </location>
    <ligand>
        <name>glyoxylate</name>
        <dbReference type="ChEBI" id="CHEBI:36655"/>
    </ligand>
</feature>
<feature type="binding site" evidence="7">
    <location>
        <begin position="88"/>
        <end position="90"/>
    </location>
    <ligand>
        <name>FMN</name>
        <dbReference type="ChEBI" id="CHEBI:58210"/>
    </ligand>
</feature>
<dbReference type="PANTHER" id="PTHR10578:SF107">
    <property type="entry name" value="2-HYDROXYACID OXIDASE 1"/>
    <property type="match status" value="1"/>
</dbReference>
<evidence type="ECO:0000256" key="2">
    <source>
        <dbReference type="ARBA" id="ARBA00022630"/>
    </source>
</evidence>
<feature type="binding site" evidence="7">
    <location>
        <position position="286"/>
    </location>
    <ligand>
        <name>glyoxylate</name>
        <dbReference type="ChEBI" id="CHEBI:36655"/>
    </ligand>
</feature>
<keyword evidence="10" id="KW-1185">Reference proteome</keyword>
<feature type="binding site" evidence="7">
    <location>
        <position position="166"/>
    </location>
    <ligand>
        <name>FMN</name>
        <dbReference type="ChEBI" id="CHEBI:58210"/>
    </ligand>
</feature>
<protein>
    <submittedName>
        <fullName evidence="9">Alpha-hydroxy-acid oxidizing protein</fullName>
    </submittedName>
</protein>
<feature type="binding site" evidence="7">
    <location>
        <position position="138"/>
    </location>
    <ligand>
        <name>FMN</name>
        <dbReference type="ChEBI" id="CHEBI:58210"/>
    </ligand>
</feature>
<dbReference type="GO" id="GO:0005886">
    <property type="term" value="C:plasma membrane"/>
    <property type="evidence" value="ECO:0007669"/>
    <property type="project" value="TreeGrafter"/>
</dbReference>
<dbReference type="CDD" id="cd02809">
    <property type="entry name" value="alpha_hydroxyacid_oxid_FMN"/>
    <property type="match status" value="1"/>
</dbReference>
<dbReference type="GO" id="GO:0004459">
    <property type="term" value="F:L-lactate dehydrogenase (NAD+) activity"/>
    <property type="evidence" value="ECO:0007669"/>
    <property type="project" value="TreeGrafter"/>
</dbReference>
<dbReference type="InterPro" id="IPR008259">
    <property type="entry name" value="FMN_hydac_DH_AS"/>
</dbReference>
<dbReference type="EMBL" id="SMLL01000001">
    <property type="protein sequence ID" value="TFZ04394.1"/>
    <property type="molecule type" value="Genomic_DNA"/>
</dbReference>
<feature type="binding site" evidence="7">
    <location>
        <position position="140"/>
    </location>
    <ligand>
        <name>glyoxylate</name>
        <dbReference type="ChEBI" id="CHEBI:36655"/>
    </ligand>
</feature>
<dbReference type="PIRSF" id="PIRSF000138">
    <property type="entry name" value="Al-hdrx_acd_dh"/>
    <property type="match status" value="1"/>
</dbReference>
<comment type="cofactor">
    <cofactor evidence="1">
        <name>FMN</name>
        <dbReference type="ChEBI" id="CHEBI:58210"/>
    </cofactor>
</comment>
<dbReference type="AlphaFoldDB" id="A0A4Z0C0R4"/>
<feature type="binding site" evidence="7">
    <location>
        <begin position="340"/>
        <end position="341"/>
    </location>
    <ligand>
        <name>FMN</name>
        <dbReference type="ChEBI" id="CHEBI:58210"/>
    </ligand>
</feature>
<evidence type="ECO:0000313" key="10">
    <source>
        <dbReference type="Proteomes" id="UP000297564"/>
    </source>
</evidence>
<evidence type="ECO:0000256" key="5">
    <source>
        <dbReference type="ARBA" id="ARBA00024042"/>
    </source>
</evidence>
<accession>A0A4Z0C0R4</accession>
<dbReference type="GO" id="GO:0010181">
    <property type="term" value="F:FMN binding"/>
    <property type="evidence" value="ECO:0007669"/>
    <property type="project" value="InterPro"/>
</dbReference>
<evidence type="ECO:0000256" key="3">
    <source>
        <dbReference type="ARBA" id="ARBA00022643"/>
    </source>
</evidence>
<feature type="binding site" evidence="7">
    <location>
        <position position="262"/>
    </location>
    <ligand>
        <name>FMN</name>
        <dbReference type="ChEBI" id="CHEBI:58210"/>
    </ligand>
</feature>
<evidence type="ECO:0000259" key="8">
    <source>
        <dbReference type="PROSITE" id="PS51349"/>
    </source>
</evidence>